<dbReference type="Gene3D" id="3.30.70.330">
    <property type="match status" value="2"/>
</dbReference>
<dbReference type="RefSeq" id="XP_011678052.2">
    <property type="nucleotide sequence ID" value="XM_011679750.2"/>
</dbReference>
<evidence type="ECO:0000259" key="7">
    <source>
        <dbReference type="PROSITE" id="PS50102"/>
    </source>
</evidence>
<feature type="compositionally biased region" description="Low complexity" evidence="6">
    <location>
        <begin position="374"/>
        <end position="406"/>
    </location>
</feature>
<protein>
    <recommendedName>
        <fullName evidence="7">RRM domain-containing protein</fullName>
    </recommendedName>
</protein>
<feature type="region of interest" description="Disordered" evidence="6">
    <location>
        <begin position="96"/>
        <end position="115"/>
    </location>
</feature>
<name>A0A7M7HP93_STRPU</name>
<evidence type="ECO:0000256" key="4">
    <source>
        <dbReference type="ARBA" id="ARBA00022884"/>
    </source>
</evidence>
<dbReference type="SMART" id="SM00360">
    <property type="entry name" value="RRM"/>
    <property type="match status" value="2"/>
</dbReference>
<dbReference type="InterPro" id="IPR012677">
    <property type="entry name" value="Nucleotide-bd_a/b_plait_sf"/>
</dbReference>
<evidence type="ECO:0000256" key="6">
    <source>
        <dbReference type="SAM" id="MobiDB-lite"/>
    </source>
</evidence>
<reference evidence="8" key="2">
    <citation type="submission" date="2021-01" db="UniProtKB">
        <authorList>
            <consortium name="EnsemblMetazoa"/>
        </authorList>
    </citation>
    <scope>IDENTIFICATION</scope>
</reference>
<accession>A0A7M7HP93</accession>
<dbReference type="GO" id="GO:0003723">
    <property type="term" value="F:RNA binding"/>
    <property type="evidence" value="ECO:0007669"/>
    <property type="project" value="UniProtKB-UniRule"/>
</dbReference>
<dbReference type="GO" id="GO:0005737">
    <property type="term" value="C:cytoplasm"/>
    <property type="evidence" value="ECO:0007669"/>
    <property type="project" value="UniProtKB-SubCell"/>
</dbReference>
<sequence length="461" mass="49853">MNIVLNPPTNSKMDRMGEEVGKIFVGGVSRETTIDAFRAYFESFGQINDIVLMMDKDTRMNKGYGFVKFEDPRCSEDVLGKKGQHQLDGKMLDTKPCNARGSKPRGYGGGGGQDDSRTKKVFVGGISQQASKDDLYELFKQFGMVEDVHIMTDNETGKHRGFGFVTLDSEEDVEKLVRIQHLELKGKSMEIKKAQPKMNRGFGGPGGPMGGGGGYQQGGGGGFNQGGQQGYGGGYGGQFGQQQGGYQQRGGAGGQGYGAQQQQGYNNGYSRQQGQGGAGYGQQAGGYGQQQQHQQTQQQQSYGGKPNAEGDNGSKSSRNGGQSYGSYGGYGQTQQDPYGQQQQQTQQTQQYGNQGSMGSYGQEASGYGPQRVNYSQQQQGGYSQGQFGNNMPGQNFGPPQQQQQHPQPQPPQQQQPQQGYGQQVEGGPDMYGNNNNNFGRGNLGGGNQFHPYRRFQGNQVQ</sequence>
<feature type="domain" description="RRM" evidence="7">
    <location>
        <begin position="119"/>
        <end position="196"/>
    </location>
</feature>
<feature type="compositionally biased region" description="Gly residues" evidence="6">
    <location>
        <begin position="274"/>
        <end position="288"/>
    </location>
</feature>
<dbReference type="EnsemblMetazoa" id="XM_011679750">
    <property type="protein sequence ID" value="XP_011678052"/>
    <property type="gene ID" value="LOC583988"/>
</dbReference>
<evidence type="ECO:0000313" key="9">
    <source>
        <dbReference type="Proteomes" id="UP000007110"/>
    </source>
</evidence>
<feature type="compositionally biased region" description="Low complexity" evidence="6">
    <location>
        <begin position="289"/>
        <end position="304"/>
    </location>
</feature>
<evidence type="ECO:0000313" key="8">
    <source>
        <dbReference type="EnsemblMetazoa" id="XP_011678052"/>
    </source>
</evidence>
<evidence type="ECO:0000256" key="5">
    <source>
        <dbReference type="PROSITE-ProRule" id="PRU00176"/>
    </source>
</evidence>
<keyword evidence="3" id="KW-0677">Repeat</keyword>
<feature type="domain" description="RRM" evidence="7">
    <location>
        <begin position="21"/>
        <end position="104"/>
    </location>
</feature>
<dbReference type="FunFam" id="3.30.70.330:FF:001672">
    <property type="match status" value="1"/>
</dbReference>
<organism evidence="8 9">
    <name type="scientific">Strongylocentrotus purpuratus</name>
    <name type="common">Purple sea urchin</name>
    <dbReference type="NCBI Taxonomy" id="7668"/>
    <lineage>
        <taxon>Eukaryota</taxon>
        <taxon>Metazoa</taxon>
        <taxon>Echinodermata</taxon>
        <taxon>Eleutherozoa</taxon>
        <taxon>Echinozoa</taxon>
        <taxon>Echinoidea</taxon>
        <taxon>Euechinoidea</taxon>
        <taxon>Echinacea</taxon>
        <taxon>Camarodonta</taxon>
        <taxon>Echinidea</taxon>
        <taxon>Strongylocentrotidae</taxon>
        <taxon>Strongylocentrotus</taxon>
    </lineage>
</organism>
<dbReference type="PANTHER" id="PTHR48032:SF18">
    <property type="entry name" value="RRM DOMAIN-CONTAINING PROTEIN"/>
    <property type="match status" value="1"/>
</dbReference>
<comment type="subcellular location">
    <subcellularLocation>
        <location evidence="1">Cytoplasm</location>
    </subcellularLocation>
</comment>
<dbReference type="PROSITE" id="PS50102">
    <property type="entry name" value="RRM"/>
    <property type="match status" value="2"/>
</dbReference>
<dbReference type="AlphaFoldDB" id="A0A7M7HP93"/>
<feature type="compositionally biased region" description="Low complexity" evidence="6">
    <location>
        <begin position="258"/>
        <end position="273"/>
    </location>
</feature>
<evidence type="ECO:0000256" key="1">
    <source>
        <dbReference type="ARBA" id="ARBA00004496"/>
    </source>
</evidence>
<reference evidence="9" key="1">
    <citation type="submission" date="2015-02" db="EMBL/GenBank/DDBJ databases">
        <title>Genome sequencing for Strongylocentrotus purpuratus.</title>
        <authorList>
            <person name="Murali S."/>
            <person name="Liu Y."/>
            <person name="Vee V."/>
            <person name="English A."/>
            <person name="Wang M."/>
            <person name="Skinner E."/>
            <person name="Han Y."/>
            <person name="Muzny D.M."/>
            <person name="Worley K.C."/>
            <person name="Gibbs R.A."/>
        </authorList>
    </citation>
    <scope>NUCLEOTIDE SEQUENCE</scope>
</reference>
<feature type="compositionally biased region" description="Low complexity" evidence="6">
    <location>
        <begin position="332"/>
        <end position="354"/>
    </location>
</feature>
<proteinExistence type="predicted"/>
<feature type="compositionally biased region" description="Gly residues" evidence="6">
    <location>
        <begin position="201"/>
        <end position="257"/>
    </location>
</feature>
<keyword evidence="4 5" id="KW-0694">RNA-binding</keyword>
<keyword evidence="9" id="KW-1185">Reference proteome</keyword>
<evidence type="ECO:0000256" key="2">
    <source>
        <dbReference type="ARBA" id="ARBA00022490"/>
    </source>
</evidence>
<evidence type="ECO:0000256" key="3">
    <source>
        <dbReference type="ARBA" id="ARBA00022737"/>
    </source>
</evidence>
<keyword evidence="2" id="KW-0963">Cytoplasm</keyword>
<dbReference type="PANTHER" id="PTHR48032">
    <property type="entry name" value="RNA-BINDING PROTEIN MUSASHI HOMOLOG RBP6"/>
    <property type="match status" value="1"/>
</dbReference>
<dbReference type="InterPro" id="IPR035979">
    <property type="entry name" value="RBD_domain_sf"/>
</dbReference>
<dbReference type="InterPro" id="IPR000504">
    <property type="entry name" value="RRM_dom"/>
</dbReference>
<dbReference type="GeneID" id="583988"/>
<dbReference type="Pfam" id="PF00076">
    <property type="entry name" value="RRM_1"/>
    <property type="match status" value="2"/>
</dbReference>
<feature type="compositionally biased region" description="Gly residues" evidence="6">
    <location>
        <begin position="322"/>
        <end position="331"/>
    </location>
</feature>
<feature type="compositionally biased region" description="Low complexity" evidence="6">
    <location>
        <begin position="414"/>
        <end position="440"/>
    </location>
</feature>
<feature type="region of interest" description="Disordered" evidence="6">
    <location>
        <begin position="196"/>
        <end position="461"/>
    </location>
</feature>
<dbReference type="SUPFAM" id="SSF54928">
    <property type="entry name" value="RNA-binding domain, RBD"/>
    <property type="match status" value="2"/>
</dbReference>
<dbReference type="Proteomes" id="UP000007110">
    <property type="component" value="Unassembled WGS sequence"/>
</dbReference>